<dbReference type="EC" id="1.4.99.5" evidence="3"/>
<dbReference type="SUPFAM" id="SSF54292">
    <property type="entry name" value="2Fe-2S ferredoxin-like"/>
    <property type="match status" value="1"/>
</dbReference>
<protein>
    <submittedName>
        <fullName evidence="3">Cyanide-forming glycine dehydrogenase subunit HcnA</fullName>
        <ecNumber evidence="3">1.4.99.5</ecNumber>
    </submittedName>
</protein>
<evidence type="ECO:0000256" key="1">
    <source>
        <dbReference type="ARBA" id="ARBA00023002"/>
    </source>
</evidence>
<dbReference type="Gene3D" id="3.10.20.440">
    <property type="entry name" value="2Fe-2S iron-sulphur cluster binding domain, sarcosine oxidase, alpha subunit, N-terminal domain"/>
    <property type="match status" value="1"/>
</dbReference>
<keyword evidence="1 3" id="KW-0560">Oxidoreductase</keyword>
<dbReference type="InterPro" id="IPR001041">
    <property type="entry name" value="2Fe-2S_ferredoxin-type"/>
</dbReference>
<dbReference type="AlphaFoldDB" id="A0A4P7PFJ9"/>
<dbReference type="CDD" id="cd00207">
    <property type="entry name" value="fer2"/>
    <property type="match status" value="1"/>
</dbReference>
<dbReference type="InterPro" id="IPR036010">
    <property type="entry name" value="2Fe-2S_ferredoxin-like_sf"/>
</dbReference>
<organism evidence="3 4">
    <name type="scientific">Pseudomonas viciae</name>
    <dbReference type="NCBI Taxonomy" id="2505979"/>
    <lineage>
        <taxon>Bacteria</taxon>
        <taxon>Pseudomonadati</taxon>
        <taxon>Pseudomonadota</taxon>
        <taxon>Gammaproteobacteria</taxon>
        <taxon>Pseudomonadales</taxon>
        <taxon>Pseudomonadaceae</taxon>
        <taxon>Pseudomonas</taxon>
    </lineage>
</organism>
<dbReference type="GO" id="GO:0051536">
    <property type="term" value="F:iron-sulfur cluster binding"/>
    <property type="evidence" value="ECO:0007669"/>
    <property type="project" value="InterPro"/>
</dbReference>
<evidence type="ECO:0000259" key="2">
    <source>
        <dbReference type="PROSITE" id="PS51085"/>
    </source>
</evidence>
<name>A0A4P7PFJ9_9PSED</name>
<gene>
    <name evidence="3" type="primary">hcnA</name>
    <name evidence="3" type="ORF">EPZ47_12195</name>
</gene>
<dbReference type="Proteomes" id="UP000296468">
    <property type="component" value="Chromosome"/>
</dbReference>
<evidence type="ECO:0000313" key="4">
    <source>
        <dbReference type="Proteomes" id="UP000296468"/>
    </source>
</evidence>
<accession>A0A4P7PFJ9</accession>
<dbReference type="EMBL" id="CP035088">
    <property type="protein sequence ID" value="QBZ89437.1"/>
    <property type="molecule type" value="Genomic_DNA"/>
</dbReference>
<dbReference type="InterPro" id="IPR042204">
    <property type="entry name" value="2Fe-2S-bd_N"/>
</dbReference>
<dbReference type="OrthoDB" id="573392at2"/>
<feature type="domain" description="2Fe-2S ferredoxin-type" evidence="2">
    <location>
        <begin position="20"/>
        <end position="101"/>
    </location>
</feature>
<dbReference type="KEGG" id="pvk:EPZ47_12195"/>
<proteinExistence type="predicted"/>
<dbReference type="RefSeq" id="WP_135844994.1">
    <property type="nucleotide sequence ID" value="NZ_CP035088.1"/>
</dbReference>
<dbReference type="GO" id="GO:0050622">
    <property type="term" value="F:glycine dehydrogenase (cyanide-forming) activity"/>
    <property type="evidence" value="ECO:0007669"/>
    <property type="project" value="UniProtKB-EC"/>
</dbReference>
<dbReference type="Pfam" id="PF13510">
    <property type="entry name" value="Fer2_4"/>
    <property type="match status" value="1"/>
</dbReference>
<dbReference type="PROSITE" id="PS51085">
    <property type="entry name" value="2FE2S_FER_2"/>
    <property type="match status" value="1"/>
</dbReference>
<evidence type="ECO:0000313" key="3">
    <source>
        <dbReference type="EMBL" id="QBZ89437.1"/>
    </source>
</evidence>
<sequence length="108" mass="11970">MMQPPDLLRRKFDIQPLTQADMTVRLDGQAVSAAQGETVLTVIQSLGQRQVARNDHDQISGAYCGMGVCQCCLVKIDGRHKRRACQTLVRPGMQVETRANRITETEAS</sequence>
<reference evidence="3 4" key="1">
    <citation type="journal article" date="2019" name="Front. Microbiol.">
        <title>In silico and Genetic Analyses of Cyclic Lipopeptide Synthetic Gene Clusters in Pseudomonas sp. 11K1.</title>
        <authorList>
            <person name="Zhao H."/>
            <person name="Liu Y.P."/>
            <person name="Zhang L.Q."/>
        </authorList>
    </citation>
    <scope>NUCLEOTIDE SEQUENCE [LARGE SCALE GENOMIC DNA]</scope>
    <source>
        <strain evidence="3 4">11K1</strain>
    </source>
</reference>